<dbReference type="InterPro" id="IPR019819">
    <property type="entry name" value="Carboxylesterase_B_CS"/>
</dbReference>
<evidence type="ECO:0000313" key="6">
    <source>
        <dbReference type="Proteomes" id="UP001212997"/>
    </source>
</evidence>
<reference evidence="5" key="1">
    <citation type="submission" date="2022-07" db="EMBL/GenBank/DDBJ databases">
        <title>Genome Sequence of Physisporinus lineatus.</title>
        <authorList>
            <person name="Buettner E."/>
        </authorList>
    </citation>
    <scope>NUCLEOTIDE SEQUENCE</scope>
    <source>
        <strain evidence="5">VT162</strain>
    </source>
</reference>
<dbReference type="Pfam" id="PF00135">
    <property type="entry name" value="COesterase"/>
    <property type="match status" value="2"/>
</dbReference>
<dbReference type="Gene3D" id="3.40.50.1820">
    <property type="entry name" value="alpha/beta hydrolase"/>
    <property type="match status" value="1"/>
</dbReference>
<dbReference type="PROSITE" id="PS00941">
    <property type="entry name" value="CARBOXYLESTERASE_B_2"/>
    <property type="match status" value="1"/>
</dbReference>
<keyword evidence="2 3" id="KW-0378">Hydrolase</keyword>
<comment type="caution">
    <text evidence="5">The sequence shown here is derived from an EMBL/GenBank/DDBJ whole genome shotgun (WGS) entry which is preliminary data.</text>
</comment>
<feature type="chain" id="PRO_5041782927" description="Carboxylic ester hydrolase" evidence="3">
    <location>
        <begin position="23"/>
        <end position="505"/>
    </location>
</feature>
<comment type="similarity">
    <text evidence="1 3">Belongs to the type-B carboxylesterase/lipase family.</text>
</comment>
<evidence type="ECO:0000313" key="5">
    <source>
        <dbReference type="EMBL" id="KAJ3485446.1"/>
    </source>
</evidence>
<dbReference type="InterPro" id="IPR050309">
    <property type="entry name" value="Type-B_Carboxylest/Lipase"/>
</dbReference>
<dbReference type="AlphaFoldDB" id="A0AAD5V982"/>
<dbReference type="SUPFAM" id="SSF53474">
    <property type="entry name" value="alpha/beta-Hydrolases"/>
    <property type="match status" value="1"/>
</dbReference>
<dbReference type="PANTHER" id="PTHR11559">
    <property type="entry name" value="CARBOXYLESTERASE"/>
    <property type="match status" value="1"/>
</dbReference>
<evidence type="ECO:0000256" key="2">
    <source>
        <dbReference type="ARBA" id="ARBA00022801"/>
    </source>
</evidence>
<dbReference type="GO" id="GO:0016787">
    <property type="term" value="F:hydrolase activity"/>
    <property type="evidence" value="ECO:0007669"/>
    <property type="project" value="UniProtKB-KW"/>
</dbReference>
<evidence type="ECO:0000256" key="1">
    <source>
        <dbReference type="ARBA" id="ARBA00005964"/>
    </source>
</evidence>
<dbReference type="EMBL" id="JANAWD010000153">
    <property type="protein sequence ID" value="KAJ3485446.1"/>
    <property type="molecule type" value="Genomic_DNA"/>
</dbReference>
<name>A0AAD5V982_9APHY</name>
<feature type="signal peptide" evidence="3">
    <location>
        <begin position="1"/>
        <end position="22"/>
    </location>
</feature>
<evidence type="ECO:0000259" key="4">
    <source>
        <dbReference type="Pfam" id="PF00135"/>
    </source>
</evidence>
<feature type="domain" description="Carboxylesterase type B" evidence="4">
    <location>
        <begin position="26"/>
        <end position="140"/>
    </location>
</feature>
<dbReference type="InterPro" id="IPR029058">
    <property type="entry name" value="AB_hydrolase_fold"/>
</dbReference>
<evidence type="ECO:0000256" key="3">
    <source>
        <dbReference type="RuleBase" id="RU361235"/>
    </source>
</evidence>
<sequence length="505" mass="53953">MLHNSVYAFASLFLAPLIFVAAAPDSLTVRLTSGTFRGLSIANGTDRWLGIPFAQPPVGPLRFKAPVAIVHPSQSVRAASNFGNACPQVPSSSLGAPISEDCLFLNVWRPVGTASNAKLPVLVWFYGGAFMSGTASDHSFDPTLQIPDRTTVPSGAIDSASFLEITARIPLDSSHVLPQDLNAGFHDQRLALQFVQDNIASFGGDSSKVTIWGQSAGAGSAEAHVLFPAPTSLFRAAIFDSATGPFKNCPPASRYDDPGMPFARLLAQTGCSPGPSSISCLQRLPFEALQNVSVAMTQATLNSQLWQPSIGPPGSFVTTRPSLQIASGNFLHVPILAGTNLNEGTTFSRSLMNLGVAPDQEDAAFDNFILHLLIDPAPVTSDVLSGIHALYPANDTSLGGRFNTGDSLFDRAAAWYTDNMYLTPRRLLFDKAASTQPLFAYFFEEFIPGNDPTLGVFHASELALLFGPVPTSVEDAFANQFTDFYINFVTDLNPGDGEHQHETIP</sequence>
<accession>A0AAD5V982</accession>
<keyword evidence="3" id="KW-0732">Signal</keyword>
<feature type="domain" description="Carboxylesterase type B" evidence="4">
    <location>
        <begin position="182"/>
        <end position="496"/>
    </location>
</feature>
<organism evidence="5 6">
    <name type="scientific">Meripilus lineatus</name>
    <dbReference type="NCBI Taxonomy" id="2056292"/>
    <lineage>
        <taxon>Eukaryota</taxon>
        <taxon>Fungi</taxon>
        <taxon>Dikarya</taxon>
        <taxon>Basidiomycota</taxon>
        <taxon>Agaricomycotina</taxon>
        <taxon>Agaricomycetes</taxon>
        <taxon>Polyporales</taxon>
        <taxon>Meripilaceae</taxon>
        <taxon>Meripilus</taxon>
    </lineage>
</organism>
<dbReference type="EC" id="3.1.1.-" evidence="3"/>
<protein>
    <recommendedName>
        <fullName evidence="3">Carboxylic ester hydrolase</fullName>
        <ecNumber evidence="3">3.1.1.-</ecNumber>
    </recommendedName>
</protein>
<dbReference type="InterPro" id="IPR002018">
    <property type="entry name" value="CarbesteraseB"/>
</dbReference>
<gene>
    <name evidence="5" type="ORF">NLI96_g4962</name>
</gene>
<proteinExistence type="inferred from homology"/>
<keyword evidence="6" id="KW-1185">Reference proteome</keyword>
<dbReference type="Proteomes" id="UP001212997">
    <property type="component" value="Unassembled WGS sequence"/>
</dbReference>
<dbReference type="PROSITE" id="PS00122">
    <property type="entry name" value="CARBOXYLESTERASE_B_1"/>
    <property type="match status" value="1"/>
</dbReference>
<dbReference type="InterPro" id="IPR019826">
    <property type="entry name" value="Carboxylesterase_B_AS"/>
</dbReference>